<dbReference type="OrthoDB" id="159180at2"/>
<comment type="caution">
    <text evidence="2">The sequence shown here is derived from an EMBL/GenBank/DDBJ whole genome shotgun (WGS) entry which is preliminary data.</text>
</comment>
<dbReference type="EMBL" id="LYXE01000090">
    <property type="protein sequence ID" value="PDV98848.1"/>
    <property type="molecule type" value="Genomic_DNA"/>
</dbReference>
<evidence type="ECO:0000256" key="1">
    <source>
        <dbReference type="SAM" id="MobiDB-lite"/>
    </source>
</evidence>
<feature type="region of interest" description="Disordered" evidence="1">
    <location>
        <begin position="63"/>
        <end position="82"/>
    </location>
</feature>
<accession>A0A2H3KXY6</accession>
<dbReference type="Proteomes" id="UP000220922">
    <property type="component" value="Unassembled WGS sequence"/>
</dbReference>
<gene>
    <name evidence="2" type="ORF">A9Q02_02640</name>
</gene>
<reference evidence="2 3" key="1">
    <citation type="submission" date="2016-05" db="EMBL/GenBank/DDBJ databases">
        <authorList>
            <person name="Lavstsen T."/>
            <person name="Jespersen J.S."/>
        </authorList>
    </citation>
    <scope>NUCLEOTIDE SEQUENCE [LARGE SCALE GENOMIC DNA]</scope>
    <source>
        <strain evidence="2 3">B7-9</strain>
    </source>
</reference>
<feature type="compositionally biased region" description="Pro residues" evidence="1">
    <location>
        <begin position="67"/>
        <end position="82"/>
    </location>
</feature>
<dbReference type="AlphaFoldDB" id="A0A2H3KXY6"/>
<proteinExistence type="predicted"/>
<sequence>MQRTSFWLPFALALVLLTILVGCGGPATETQTPLPEPTQIATPEPSQDPYPYPYPIVPSMPTVDPAYPGPGYTPPPGREPEPLPVPSEGTGVVHGVLYNIQTDEIVYDAIVLYLSPVIATDATTMDAVSHDPENDPWVTPDGEGGFAFGDVPPGRYAIVVQGPLNQYLVRQGDDPSQDLIFEVEAGQTLDLGKVYTGYP</sequence>
<organism evidence="2 3">
    <name type="scientific">Candidatus Chloroploca asiatica</name>
    <dbReference type="NCBI Taxonomy" id="1506545"/>
    <lineage>
        <taxon>Bacteria</taxon>
        <taxon>Bacillati</taxon>
        <taxon>Chloroflexota</taxon>
        <taxon>Chloroflexia</taxon>
        <taxon>Chloroflexales</taxon>
        <taxon>Chloroflexineae</taxon>
        <taxon>Oscillochloridaceae</taxon>
        <taxon>Candidatus Chloroploca</taxon>
    </lineage>
</organism>
<dbReference type="SUPFAM" id="SSF49452">
    <property type="entry name" value="Starch-binding domain-like"/>
    <property type="match status" value="1"/>
</dbReference>
<evidence type="ECO:0000313" key="3">
    <source>
        <dbReference type="Proteomes" id="UP000220922"/>
    </source>
</evidence>
<dbReference type="PROSITE" id="PS51257">
    <property type="entry name" value="PROKAR_LIPOPROTEIN"/>
    <property type="match status" value="1"/>
</dbReference>
<feature type="region of interest" description="Disordered" evidence="1">
    <location>
        <begin position="29"/>
        <end position="53"/>
    </location>
</feature>
<dbReference type="RefSeq" id="WP_097653299.1">
    <property type="nucleotide sequence ID" value="NZ_LYXE01000090.1"/>
</dbReference>
<evidence type="ECO:0000313" key="2">
    <source>
        <dbReference type="EMBL" id="PDV98848.1"/>
    </source>
</evidence>
<name>A0A2H3KXY6_9CHLR</name>
<dbReference type="GO" id="GO:0030246">
    <property type="term" value="F:carbohydrate binding"/>
    <property type="evidence" value="ECO:0007669"/>
    <property type="project" value="InterPro"/>
</dbReference>
<feature type="compositionally biased region" description="Low complexity" evidence="1">
    <location>
        <begin position="29"/>
        <end position="39"/>
    </location>
</feature>
<dbReference type="InterPro" id="IPR013784">
    <property type="entry name" value="Carb-bd-like_fold"/>
</dbReference>
<protein>
    <submittedName>
        <fullName evidence="2">Uncharacterized protein</fullName>
    </submittedName>
</protein>
<keyword evidence="3" id="KW-1185">Reference proteome</keyword>